<protein>
    <recommendedName>
        <fullName evidence="1">CRAL-TRIO domain-containing protein</fullName>
    </recommendedName>
</protein>
<dbReference type="Gene3D" id="3.40.525.10">
    <property type="entry name" value="CRAL-TRIO lipid binding domain"/>
    <property type="match status" value="1"/>
</dbReference>
<dbReference type="Proteomes" id="UP000625711">
    <property type="component" value="Unassembled WGS sequence"/>
</dbReference>
<dbReference type="CDD" id="cd00170">
    <property type="entry name" value="SEC14"/>
    <property type="match status" value="1"/>
</dbReference>
<comment type="caution">
    <text evidence="2">The sequence shown here is derived from an EMBL/GenBank/DDBJ whole genome shotgun (WGS) entry which is preliminary data.</text>
</comment>
<dbReference type="GO" id="GO:1902936">
    <property type="term" value="F:phosphatidylinositol bisphosphate binding"/>
    <property type="evidence" value="ECO:0007669"/>
    <property type="project" value="TreeGrafter"/>
</dbReference>
<dbReference type="PANTHER" id="PTHR10174">
    <property type="entry name" value="ALPHA-TOCOPHEROL TRANSFER PROTEIN-RELATED"/>
    <property type="match status" value="1"/>
</dbReference>
<evidence type="ECO:0000259" key="1">
    <source>
        <dbReference type="PROSITE" id="PS50191"/>
    </source>
</evidence>
<keyword evidence="3" id="KW-1185">Reference proteome</keyword>
<dbReference type="OrthoDB" id="6432525at2759"/>
<evidence type="ECO:0000313" key="3">
    <source>
        <dbReference type="Proteomes" id="UP000625711"/>
    </source>
</evidence>
<gene>
    <name evidence="2" type="ORF">GWI33_020466</name>
</gene>
<dbReference type="GO" id="GO:0016020">
    <property type="term" value="C:membrane"/>
    <property type="evidence" value="ECO:0007669"/>
    <property type="project" value="TreeGrafter"/>
</dbReference>
<dbReference type="PRINTS" id="PR00180">
    <property type="entry name" value="CRETINALDHBP"/>
</dbReference>
<organism evidence="2 3">
    <name type="scientific">Rhynchophorus ferrugineus</name>
    <name type="common">Red palm weevil</name>
    <name type="synonym">Curculio ferrugineus</name>
    <dbReference type="NCBI Taxonomy" id="354439"/>
    <lineage>
        <taxon>Eukaryota</taxon>
        <taxon>Metazoa</taxon>
        <taxon>Ecdysozoa</taxon>
        <taxon>Arthropoda</taxon>
        <taxon>Hexapoda</taxon>
        <taxon>Insecta</taxon>
        <taxon>Pterygota</taxon>
        <taxon>Neoptera</taxon>
        <taxon>Endopterygota</taxon>
        <taxon>Coleoptera</taxon>
        <taxon>Polyphaga</taxon>
        <taxon>Cucujiformia</taxon>
        <taxon>Curculionidae</taxon>
        <taxon>Dryophthorinae</taxon>
        <taxon>Rhynchophorus</taxon>
    </lineage>
</organism>
<dbReference type="Pfam" id="PF00650">
    <property type="entry name" value="CRAL_TRIO"/>
    <property type="match status" value="1"/>
</dbReference>
<dbReference type="SUPFAM" id="SSF52087">
    <property type="entry name" value="CRAL/TRIO domain"/>
    <property type="match status" value="1"/>
</dbReference>
<name>A0A834HWD9_RHYFE</name>
<dbReference type="PANTHER" id="PTHR10174:SF213">
    <property type="entry name" value="CRAL-TRIO DOMAIN-CONTAINING PROTEIN"/>
    <property type="match status" value="1"/>
</dbReference>
<accession>A0A834HWD9</accession>
<feature type="domain" description="CRAL-TRIO" evidence="1">
    <location>
        <begin position="182"/>
        <end position="287"/>
    </location>
</feature>
<dbReference type="EMBL" id="JAACXV010014559">
    <property type="protein sequence ID" value="KAF7266185.1"/>
    <property type="molecule type" value="Genomic_DNA"/>
</dbReference>
<dbReference type="InterPro" id="IPR036273">
    <property type="entry name" value="CRAL/TRIO_N_dom_sf"/>
</dbReference>
<dbReference type="PROSITE" id="PS50191">
    <property type="entry name" value="CRAL_TRIO"/>
    <property type="match status" value="1"/>
</dbReference>
<reference evidence="2" key="1">
    <citation type="submission" date="2020-08" db="EMBL/GenBank/DDBJ databases">
        <title>Genome sequencing and assembly of the red palm weevil Rhynchophorus ferrugineus.</title>
        <authorList>
            <person name="Dias G.B."/>
            <person name="Bergman C.M."/>
            <person name="Manee M."/>
        </authorList>
    </citation>
    <scope>NUCLEOTIDE SEQUENCE</scope>
    <source>
        <strain evidence="2">AA-2017</strain>
        <tissue evidence="2">Whole larva</tissue>
    </source>
</reference>
<evidence type="ECO:0000313" key="2">
    <source>
        <dbReference type="EMBL" id="KAF7266185.1"/>
    </source>
</evidence>
<dbReference type="SMART" id="SM00516">
    <property type="entry name" value="SEC14"/>
    <property type="match status" value="1"/>
</dbReference>
<sequence>MNAYSDILTIRGYGKYVLIARKKRAVLRLHLVRVIVRSEMNMPVVAADVSTIYTKDAKLKKSDVDSLREWANKQPHLPEISELQTILFLQSCYYSNEMAKATIDNFFTVRNICNDVFGNRNPNNTSVQNAMDCVLLTILPKLTPNNYTILFGRLIDCNPDKFNYPNQIRNFDMVEMLNLHSGGPQEGLVIVFDMQGMVFGHLTRISIVMMKKLFYYLQEAMPIRLKGIHYINVVSFMDKLLAMMKPFMKKELLEMLFVHANSIESLYEHVPKDCLPAEYGGQCDSIKILHEKTKKLVNDNAEFFGFEESQVVDESKRPGKPKNAGDFFGVEGTFKKLEVD</sequence>
<dbReference type="InterPro" id="IPR001251">
    <property type="entry name" value="CRAL-TRIO_dom"/>
</dbReference>
<proteinExistence type="predicted"/>
<dbReference type="AlphaFoldDB" id="A0A834HWD9"/>
<dbReference type="InterPro" id="IPR036865">
    <property type="entry name" value="CRAL-TRIO_dom_sf"/>
</dbReference>
<dbReference type="SUPFAM" id="SSF46938">
    <property type="entry name" value="CRAL/TRIO N-terminal domain"/>
    <property type="match status" value="1"/>
</dbReference>